<sequence>MILKNQFDRQYIYHNYWEMLLEQNPEKFLKQNFNCLNYHCNKPILIKDHRGSISEQKILDRYSDITFKKLFEGWFRQFRYINIILEPVLIENANLMVFYHLVDIKNFDKYEQCHYKWYDEICFSFNKICILFLKNVKNGFFCFFQEFIIPIPNYDMQSCVLLYLQRLIQ</sequence>
<keyword evidence="2" id="KW-1185">Reference proteome</keyword>
<reference evidence="1" key="1">
    <citation type="submission" date="2021-01" db="EMBL/GenBank/DDBJ databases">
        <authorList>
            <consortium name="Genoscope - CEA"/>
            <person name="William W."/>
        </authorList>
    </citation>
    <scope>NUCLEOTIDE SEQUENCE</scope>
</reference>
<dbReference type="Proteomes" id="UP000692954">
    <property type="component" value="Unassembled WGS sequence"/>
</dbReference>
<proteinExistence type="predicted"/>
<organism evidence="1 2">
    <name type="scientific">Paramecium sonneborni</name>
    <dbReference type="NCBI Taxonomy" id="65129"/>
    <lineage>
        <taxon>Eukaryota</taxon>
        <taxon>Sar</taxon>
        <taxon>Alveolata</taxon>
        <taxon>Ciliophora</taxon>
        <taxon>Intramacronucleata</taxon>
        <taxon>Oligohymenophorea</taxon>
        <taxon>Peniculida</taxon>
        <taxon>Parameciidae</taxon>
        <taxon>Paramecium</taxon>
    </lineage>
</organism>
<evidence type="ECO:0000313" key="2">
    <source>
        <dbReference type="Proteomes" id="UP000692954"/>
    </source>
</evidence>
<accession>A0A8S1REF6</accession>
<evidence type="ECO:0000313" key="1">
    <source>
        <dbReference type="EMBL" id="CAD8125380.1"/>
    </source>
</evidence>
<protein>
    <submittedName>
        <fullName evidence="1">Uncharacterized protein</fullName>
    </submittedName>
</protein>
<dbReference type="OrthoDB" id="10009520at2759"/>
<gene>
    <name evidence="1" type="ORF">PSON_ATCC_30995.1.T1580102</name>
</gene>
<dbReference type="AlphaFoldDB" id="A0A8S1REF6"/>
<name>A0A8S1REF6_9CILI</name>
<dbReference type="EMBL" id="CAJJDN010000158">
    <property type="protein sequence ID" value="CAD8125380.1"/>
    <property type="molecule type" value="Genomic_DNA"/>
</dbReference>
<comment type="caution">
    <text evidence="1">The sequence shown here is derived from an EMBL/GenBank/DDBJ whole genome shotgun (WGS) entry which is preliminary data.</text>
</comment>